<dbReference type="Proteomes" id="UP000256491">
    <property type="component" value="Unassembled WGS sequence"/>
</dbReference>
<keyword evidence="2" id="KW-1185">Reference proteome</keyword>
<evidence type="ECO:0000313" key="2">
    <source>
        <dbReference type="Proteomes" id="UP000256491"/>
    </source>
</evidence>
<protein>
    <submittedName>
        <fullName evidence="1">Uncharacterized protein</fullName>
    </submittedName>
</protein>
<name>A0ABX9IJ04_9FLAO</name>
<sequence>MSLHVKTIEETIETIKNSNSSGAVYDVSGITQTRNGITFIENTFSAKVNYRENLIGPVKKVNYKVEDLHQSCSGLIFQFAAYFNDITSSLELAINEGYEVERILNLSEISQKWHSEKKILAEKFKTIPNLDKLLENYEKSIDNEEKLRNSIFYTGIAQLFFPRIKQLLQVPMESKKFFRKRNLQGFYFGIKVPIKEELSVVENYNDKITAHIVGSLDVESIEDKEHFLRAFRMLYGEGINMEDITFWSKEKYTMSRELVYETGEIDQYLEVNGVYFKKDKLSFKPSHNER</sequence>
<dbReference type="EMBL" id="QNUF01000015">
    <property type="protein sequence ID" value="REC74525.1"/>
    <property type="molecule type" value="Genomic_DNA"/>
</dbReference>
<comment type="caution">
    <text evidence="1">The sequence shown here is derived from an EMBL/GenBank/DDBJ whole genome shotgun (WGS) entry which is preliminary data.</text>
</comment>
<proteinExistence type="predicted"/>
<accession>A0ABX9IJ04</accession>
<dbReference type="RefSeq" id="WP_115919076.1">
    <property type="nucleotide sequence ID" value="NZ_BJYH01000002.1"/>
</dbReference>
<reference evidence="1 2" key="1">
    <citation type="journal article" date="2010" name="Syst. Appl. Microbiol.">
        <title>Four new species of Chryseobacterium from the rhizosphere of coastal sand dune plants, Chryseobacterium elymi sp. nov., Chryseobacterium hagamense sp. nov., Chryseobacterium lathyri sp. nov. and Chryseobacterium rhizosphaerae sp. nov.</title>
        <authorList>
            <person name="Cho S.H."/>
            <person name="Lee K.S."/>
            <person name="Shin D.S."/>
            <person name="Han J.H."/>
            <person name="Park K.S."/>
            <person name="Lee C.H."/>
            <person name="Park K.H."/>
            <person name="Kim S.B."/>
        </authorList>
    </citation>
    <scope>NUCLEOTIDE SEQUENCE [LARGE SCALE GENOMIC DNA]</scope>
    <source>
        <strain evidence="1 2">KCTC 22548</strain>
    </source>
</reference>
<evidence type="ECO:0000313" key="1">
    <source>
        <dbReference type="EMBL" id="REC74525.1"/>
    </source>
</evidence>
<gene>
    <name evidence="1" type="ORF">DRF57_13600</name>
</gene>
<organism evidence="1 2">
    <name type="scientific">Chryseobacterium rhizosphaerae</name>
    <dbReference type="NCBI Taxonomy" id="395937"/>
    <lineage>
        <taxon>Bacteria</taxon>
        <taxon>Pseudomonadati</taxon>
        <taxon>Bacteroidota</taxon>
        <taxon>Flavobacteriia</taxon>
        <taxon>Flavobacteriales</taxon>
        <taxon>Weeksellaceae</taxon>
        <taxon>Chryseobacterium group</taxon>
        <taxon>Chryseobacterium</taxon>
    </lineage>
</organism>